<dbReference type="FunCoup" id="A0A4R2PI83">
    <property type="interactions" value="323"/>
</dbReference>
<name>A0A4R2PI83_RHOSA</name>
<evidence type="ECO:0000256" key="10">
    <source>
        <dbReference type="RuleBase" id="RU004182"/>
    </source>
</evidence>
<keyword evidence="13" id="KW-1185">Reference proteome</keyword>
<evidence type="ECO:0000313" key="13">
    <source>
        <dbReference type="Proteomes" id="UP000295399"/>
    </source>
</evidence>
<dbReference type="InterPro" id="IPR018394">
    <property type="entry name" value="DNA_photolyase_1_CS_C"/>
</dbReference>
<dbReference type="EC" id="4.1.99.3" evidence="2"/>
<feature type="site" description="Electron transfer via tryptophanyl radical" evidence="9">
    <location>
        <position position="303"/>
    </location>
</feature>
<evidence type="ECO:0000256" key="2">
    <source>
        <dbReference type="ARBA" id="ARBA00013149"/>
    </source>
</evidence>
<dbReference type="PROSITE" id="PS51645">
    <property type="entry name" value="PHR_CRY_ALPHA_BETA"/>
    <property type="match status" value="1"/>
</dbReference>
<dbReference type="SUPFAM" id="SSF52425">
    <property type="entry name" value="Cryptochrome/photolyase, N-terminal domain"/>
    <property type="match status" value="1"/>
</dbReference>
<dbReference type="InterPro" id="IPR036134">
    <property type="entry name" value="Crypto/Photolyase_FAD-like_sf"/>
</dbReference>
<evidence type="ECO:0000256" key="4">
    <source>
        <dbReference type="ARBA" id="ARBA00022630"/>
    </source>
</evidence>
<gene>
    <name evidence="12" type="ORF">EV659_10422</name>
</gene>
<dbReference type="GO" id="GO:0000719">
    <property type="term" value="P:photoreactive repair"/>
    <property type="evidence" value="ECO:0007669"/>
    <property type="project" value="UniProtKB-ARBA"/>
</dbReference>
<comment type="similarity">
    <text evidence="10">Belongs to the DNA photolyase family.</text>
</comment>
<keyword evidence="5 8" id="KW-0274">FAD</keyword>
<comment type="catalytic activity">
    <reaction evidence="7">
        <text>cyclobutadipyrimidine (in DNA) = 2 pyrimidine residues (in DNA).</text>
        <dbReference type="EC" id="4.1.99.3"/>
    </reaction>
</comment>
<protein>
    <recommendedName>
        <fullName evidence="3">Deoxyribodipyrimidine photo-lyase</fullName>
        <ecNumber evidence="2">4.1.99.3</ecNumber>
    </recommendedName>
</protein>
<dbReference type="GO" id="GO:0071949">
    <property type="term" value="F:FAD binding"/>
    <property type="evidence" value="ECO:0007669"/>
    <property type="project" value="TreeGrafter"/>
</dbReference>
<evidence type="ECO:0000256" key="5">
    <source>
        <dbReference type="ARBA" id="ARBA00022827"/>
    </source>
</evidence>
<dbReference type="PANTHER" id="PTHR11455">
    <property type="entry name" value="CRYPTOCHROME"/>
    <property type="match status" value="1"/>
</dbReference>
<dbReference type="Gene3D" id="1.25.40.80">
    <property type="match status" value="1"/>
</dbReference>
<dbReference type="Proteomes" id="UP000295399">
    <property type="component" value="Unassembled WGS sequence"/>
</dbReference>
<feature type="binding site" evidence="8">
    <location>
        <position position="269"/>
    </location>
    <ligand>
        <name>FAD</name>
        <dbReference type="ChEBI" id="CHEBI:57692"/>
    </ligand>
</feature>
<dbReference type="PANTHER" id="PTHR11455:SF9">
    <property type="entry name" value="CRYPTOCHROME CIRCADIAN CLOCK 5 ISOFORM X1"/>
    <property type="match status" value="1"/>
</dbReference>
<dbReference type="Pfam" id="PF03441">
    <property type="entry name" value="FAD_binding_7"/>
    <property type="match status" value="1"/>
</dbReference>
<evidence type="ECO:0000256" key="1">
    <source>
        <dbReference type="ARBA" id="ARBA00001932"/>
    </source>
</evidence>
<proteinExistence type="inferred from homology"/>
<keyword evidence="6 10" id="KW-0157">Chromophore</keyword>
<reference evidence="12 13" key="1">
    <citation type="submission" date="2019-03" db="EMBL/GenBank/DDBJ databases">
        <title>Genomic Encyclopedia of Type Strains, Phase IV (KMG-IV): sequencing the most valuable type-strain genomes for metagenomic binning, comparative biology and taxonomic classification.</title>
        <authorList>
            <person name="Goeker M."/>
        </authorList>
    </citation>
    <scope>NUCLEOTIDE SEQUENCE [LARGE SCALE GENOMIC DNA]</scope>
    <source>
        <strain evidence="12 13">DSM 2132</strain>
    </source>
</reference>
<evidence type="ECO:0000259" key="11">
    <source>
        <dbReference type="PROSITE" id="PS51645"/>
    </source>
</evidence>
<comment type="cofactor">
    <cofactor evidence="1">
        <name>(6R)-5,10-methylene-5,6,7,8-tetrahydrofolate</name>
        <dbReference type="ChEBI" id="CHEBI:15636"/>
    </cofactor>
</comment>
<dbReference type="InterPro" id="IPR014729">
    <property type="entry name" value="Rossmann-like_a/b/a_fold"/>
</dbReference>
<dbReference type="Pfam" id="PF00875">
    <property type="entry name" value="DNA_photolyase"/>
    <property type="match status" value="1"/>
</dbReference>
<dbReference type="PROSITE" id="PS00394">
    <property type="entry name" value="DNA_PHOTOLYASES_1_1"/>
    <property type="match status" value="1"/>
</dbReference>
<dbReference type="AlphaFoldDB" id="A0A4R2PI83"/>
<dbReference type="Gene3D" id="3.40.50.620">
    <property type="entry name" value="HUPs"/>
    <property type="match status" value="1"/>
</dbReference>
<dbReference type="OrthoDB" id="9772484at2"/>
<sequence>MAQAPVILWFRDDLRVGDQPALLAAAATGAPVLPVFVADDAAAGDWAPGGAARWWLHHSLATLDAQLRLLGVGLRVYRGDSVAVLTRLAAATGAGAIHTTQGVEPWVRALHDRVAAVDGLTLHTHAPDLLYPPGRVLTGQGTPYKVFTPFWRALQTLDPPGSVPATPTRLAGVATPPADDGLSALGLCPTAPDWAAKMAPHWTPGEAGAEAALDRFLDQRIAAYETGRDHPGVSATSALSPHLAHGEISPRTVWARTRARCPDEVARPFLRELAWRDFAHHLLHFMPDLPDLPMKPEFKAFPWVDDDRALAAWQRGRTGYPIVDAGMRQLWQTGWMHNRVRMIVGSFLVKHLRLHWRLGERWFWDTLVDADLANNAMGWQWIAGCGPDAAPYFRIFNPVTQGEKFDAKGAYVRHYVPELAALPDRVLHQPWTATAAQRAQAGVRLGDTYPHPIVDHKAARQAALAGYEHVKAAQRNAA</sequence>
<feature type="domain" description="Photolyase/cryptochrome alpha/beta" evidence="11">
    <location>
        <begin position="4"/>
        <end position="130"/>
    </location>
</feature>
<dbReference type="GO" id="GO:0003677">
    <property type="term" value="F:DNA binding"/>
    <property type="evidence" value="ECO:0007669"/>
    <property type="project" value="TreeGrafter"/>
</dbReference>
<feature type="binding site" evidence="8">
    <location>
        <position position="224"/>
    </location>
    <ligand>
        <name>FAD</name>
        <dbReference type="ChEBI" id="CHEBI:57692"/>
    </ligand>
</feature>
<dbReference type="SUPFAM" id="SSF48173">
    <property type="entry name" value="Cryptochrome/photolyase FAD-binding domain"/>
    <property type="match status" value="1"/>
</dbReference>
<comment type="cofactor">
    <cofactor evidence="8">
        <name>FAD</name>
        <dbReference type="ChEBI" id="CHEBI:57692"/>
    </cofactor>
    <text evidence="8">Binds 1 FAD per subunit.</text>
</comment>
<evidence type="ECO:0000256" key="6">
    <source>
        <dbReference type="ARBA" id="ARBA00022991"/>
    </source>
</evidence>
<dbReference type="RefSeq" id="WP_132708084.1">
    <property type="nucleotide sequence ID" value="NZ_JACIGF010000004.1"/>
</dbReference>
<evidence type="ECO:0000313" key="12">
    <source>
        <dbReference type="EMBL" id="TCP35173.1"/>
    </source>
</evidence>
<dbReference type="PRINTS" id="PR00147">
    <property type="entry name" value="DNAPHOTLYASE"/>
</dbReference>
<feature type="binding site" evidence="8">
    <location>
        <begin position="369"/>
        <end position="371"/>
    </location>
    <ligand>
        <name>FAD</name>
        <dbReference type="ChEBI" id="CHEBI:57692"/>
    </ligand>
</feature>
<keyword evidence="4 8" id="KW-0285">Flavoprotein</keyword>
<keyword evidence="12" id="KW-0456">Lyase</keyword>
<dbReference type="InParanoid" id="A0A4R2PI83"/>
<comment type="caution">
    <text evidence="12">The sequence shown here is derived from an EMBL/GenBank/DDBJ whole genome shotgun (WGS) entry which is preliminary data.</text>
</comment>
<dbReference type="GO" id="GO:0009416">
    <property type="term" value="P:response to light stimulus"/>
    <property type="evidence" value="ECO:0007669"/>
    <property type="project" value="TreeGrafter"/>
</dbReference>
<dbReference type="GO" id="GO:0003904">
    <property type="term" value="F:deoxyribodipyrimidine photo-lyase activity"/>
    <property type="evidence" value="ECO:0007669"/>
    <property type="project" value="UniProtKB-EC"/>
</dbReference>
<accession>A0A4R2PI83</accession>
<evidence type="ECO:0000256" key="9">
    <source>
        <dbReference type="PIRSR" id="PIRSR602081-2"/>
    </source>
</evidence>
<organism evidence="12 13">
    <name type="scientific">Rhodothalassium salexigens DSM 2132</name>
    <dbReference type="NCBI Taxonomy" id="1188247"/>
    <lineage>
        <taxon>Bacteria</taxon>
        <taxon>Pseudomonadati</taxon>
        <taxon>Pseudomonadota</taxon>
        <taxon>Alphaproteobacteria</taxon>
        <taxon>Rhodothalassiales</taxon>
        <taxon>Rhodothalassiaceae</taxon>
        <taxon>Rhodothalassium</taxon>
    </lineage>
</organism>
<feature type="binding site" evidence="8">
    <location>
        <begin position="236"/>
        <end position="240"/>
    </location>
    <ligand>
        <name>FAD</name>
        <dbReference type="ChEBI" id="CHEBI:57692"/>
    </ligand>
</feature>
<evidence type="ECO:0000256" key="3">
    <source>
        <dbReference type="ARBA" id="ARBA00014046"/>
    </source>
</evidence>
<dbReference type="InterPro" id="IPR002081">
    <property type="entry name" value="Cryptochrome/DNA_photolyase_1"/>
</dbReference>
<feature type="site" description="Electron transfer via tryptophanyl radical" evidence="9">
    <location>
        <position position="356"/>
    </location>
</feature>
<dbReference type="InterPro" id="IPR036155">
    <property type="entry name" value="Crypto/Photolyase_N_sf"/>
</dbReference>
<evidence type="ECO:0000256" key="8">
    <source>
        <dbReference type="PIRSR" id="PIRSR602081-1"/>
    </source>
</evidence>
<evidence type="ECO:0000256" key="7">
    <source>
        <dbReference type="ARBA" id="ARBA00033999"/>
    </source>
</evidence>
<dbReference type="InterPro" id="IPR006050">
    <property type="entry name" value="DNA_photolyase_N"/>
</dbReference>
<dbReference type="EMBL" id="SLXO01000004">
    <property type="protein sequence ID" value="TCP35173.1"/>
    <property type="molecule type" value="Genomic_DNA"/>
</dbReference>
<dbReference type="Gene3D" id="1.10.579.10">
    <property type="entry name" value="DNA Cyclobutane Dipyrimidine Photolyase, subunit A, domain 3"/>
    <property type="match status" value="1"/>
</dbReference>
<feature type="site" description="Electron transfer via tryptophanyl radical" evidence="9">
    <location>
        <position position="379"/>
    </location>
</feature>
<dbReference type="FunFam" id="1.10.579.10:FF:000003">
    <property type="entry name" value="Deoxyribodipyrimidine photo-lyase"/>
    <property type="match status" value="1"/>
</dbReference>
<dbReference type="InterPro" id="IPR005101">
    <property type="entry name" value="Cryptochr/Photolyase_FAD-bd"/>
</dbReference>